<protein>
    <recommendedName>
        <fullName evidence="2">Reverse transcriptase zinc-binding domain-containing protein</fullName>
    </recommendedName>
</protein>
<keyword evidence="4" id="KW-1185">Reference proteome</keyword>
<dbReference type="InterPro" id="IPR026960">
    <property type="entry name" value="RVT-Znf"/>
</dbReference>
<proteinExistence type="predicted"/>
<dbReference type="AlphaFoldDB" id="A0AAD8PJT7"/>
<dbReference type="Proteomes" id="UP001231189">
    <property type="component" value="Unassembled WGS sequence"/>
</dbReference>
<evidence type="ECO:0000313" key="3">
    <source>
        <dbReference type="EMBL" id="KAK1564273.1"/>
    </source>
</evidence>
<reference evidence="3" key="1">
    <citation type="submission" date="2023-07" db="EMBL/GenBank/DDBJ databases">
        <title>A chromosome-level genome assembly of Lolium multiflorum.</title>
        <authorList>
            <person name="Chen Y."/>
            <person name="Copetti D."/>
            <person name="Kolliker R."/>
            <person name="Studer B."/>
        </authorList>
    </citation>
    <scope>NUCLEOTIDE SEQUENCE</scope>
    <source>
        <strain evidence="3">02402/16</strain>
        <tissue evidence="3">Leaf</tissue>
    </source>
</reference>
<feature type="domain" description="Reverse transcriptase zinc-binding" evidence="2">
    <location>
        <begin position="175"/>
        <end position="259"/>
    </location>
</feature>
<feature type="region of interest" description="Disordered" evidence="1">
    <location>
        <begin position="1"/>
        <end position="101"/>
    </location>
</feature>
<name>A0AAD8PJT7_LOLMU</name>
<sequence length="308" mass="34535">MQAAKKGMATKEMKQATRPKPPVDPIDPSRVPARPRSGTQAQIRLSPCPRRQTPAATCHEAPPPHTPTQTTVKVEATPARAGASATEPLHRGEGGRPGKDLRVKENHRRRHRAGFARRLTASAEGERDWRGRRAPSFTVDHMEQYIRLWELVSNVNLTPGTDDSVVWTLTLNGCYSAKSAYKAQFMAALPCPFGNIVWKTWAPPKCRFFAWLAVQNRLWTADRLAKRGWPHPTTCQLCRCCLETARHLLFECRFSKRIWNAAASWLSCPDLIRCLGTGRPKVLEYWQAIARTPTSSTKGLRTAIVLIA</sequence>
<dbReference type="Pfam" id="PF13966">
    <property type="entry name" value="zf-RVT"/>
    <property type="match status" value="1"/>
</dbReference>
<dbReference type="EMBL" id="JAUUTY010001011">
    <property type="protein sequence ID" value="KAK1564273.1"/>
    <property type="molecule type" value="Genomic_DNA"/>
</dbReference>
<evidence type="ECO:0000259" key="2">
    <source>
        <dbReference type="Pfam" id="PF13966"/>
    </source>
</evidence>
<comment type="caution">
    <text evidence="3">The sequence shown here is derived from an EMBL/GenBank/DDBJ whole genome shotgun (WGS) entry which is preliminary data.</text>
</comment>
<evidence type="ECO:0000313" key="4">
    <source>
        <dbReference type="Proteomes" id="UP001231189"/>
    </source>
</evidence>
<feature type="compositionally biased region" description="Basic and acidic residues" evidence="1">
    <location>
        <begin position="88"/>
        <end position="101"/>
    </location>
</feature>
<organism evidence="3 4">
    <name type="scientific">Lolium multiflorum</name>
    <name type="common">Italian ryegrass</name>
    <name type="synonym">Lolium perenne subsp. multiflorum</name>
    <dbReference type="NCBI Taxonomy" id="4521"/>
    <lineage>
        <taxon>Eukaryota</taxon>
        <taxon>Viridiplantae</taxon>
        <taxon>Streptophyta</taxon>
        <taxon>Embryophyta</taxon>
        <taxon>Tracheophyta</taxon>
        <taxon>Spermatophyta</taxon>
        <taxon>Magnoliopsida</taxon>
        <taxon>Liliopsida</taxon>
        <taxon>Poales</taxon>
        <taxon>Poaceae</taxon>
        <taxon>BOP clade</taxon>
        <taxon>Pooideae</taxon>
        <taxon>Poodae</taxon>
        <taxon>Poeae</taxon>
        <taxon>Poeae Chloroplast Group 2 (Poeae type)</taxon>
        <taxon>Loliodinae</taxon>
        <taxon>Loliinae</taxon>
        <taxon>Lolium</taxon>
    </lineage>
</organism>
<evidence type="ECO:0000256" key="1">
    <source>
        <dbReference type="SAM" id="MobiDB-lite"/>
    </source>
</evidence>
<gene>
    <name evidence="3" type="ORF">QYE76_008268</name>
</gene>
<accession>A0AAD8PJT7</accession>